<dbReference type="Gene3D" id="2.130.10.10">
    <property type="entry name" value="YVTN repeat-like/Quinoprotein amine dehydrogenase"/>
    <property type="match status" value="1"/>
</dbReference>
<keyword evidence="1 3" id="KW-0853">WD repeat</keyword>
<evidence type="ECO:0000313" key="7">
    <source>
        <dbReference type="Proteomes" id="UP000053317"/>
    </source>
</evidence>
<dbReference type="AlphaFoldDB" id="A0A0G2EFD4"/>
<feature type="region of interest" description="Disordered" evidence="5">
    <location>
        <begin position="156"/>
        <end position="175"/>
    </location>
</feature>
<dbReference type="InterPro" id="IPR020472">
    <property type="entry name" value="WD40_PAC1"/>
</dbReference>
<feature type="region of interest" description="Disordered" evidence="5">
    <location>
        <begin position="454"/>
        <end position="504"/>
    </location>
</feature>
<keyword evidence="2" id="KW-0677">Repeat</keyword>
<feature type="repeat" description="WD" evidence="3">
    <location>
        <begin position="190"/>
        <end position="230"/>
    </location>
</feature>
<sequence>MLQQPQSTLCREKGVSFLSRIIGAKKKDITPDDTDNASLSSEARPAGMDAEVFSQPIGFIPRFPAPPKYIRVRPQNTSQRDFDRVFLAQTLDDGDSMRKKKSIESRRSSITSTAAPPQPGNTHAIWAMEFSKDGKYLAAAGQDKVVRVWSIMSTQDERHAHEKQEEEKHPEDSGMKLNAPVFRKELVQEYAGHGSSVLDLSWSKNNFLLSSSMDKTVRLWHISRKECLCTFKHADFVTSIQFHPRDDRFFLAGSLDSTLRLWSIPDKHVAYSAKIQNMVTAVAFTPDGKYAIAGCYDGLCLIYETDKLSLHAQIHVRSARGKNAKGSKITGIETITLPKDDPAGEVKLLITSNDSRVRMYNFRDRQLEIKFRGNENTCSQIHATFSDDGRYVICGSEDRKVYIWPTGVIEKDVEKRPVHVFEAHSAIVTTAILAPTKTRLLLGQSADPIYDIVNPPPVTLADPRDSMPSSKAPTESGRSTKSHSESETKTREKPRKTEDTHTDGNIIITADYTGSIKVFRQDNAYEKRQQLSWDTQSTFSKKILGRSGSVATRASATSSHRRNSISRSSIILSKNNPTNDRILNWRNSIAGNPTASHETLRSRRMDPEDPLRLIGDTSMRYYDEATFERMAARKPRSPMPLIADDDPLERKQSLISQLSSEISSLNETSESLSEEEVCKKCGGKEFKIDVRKLPRKDNESESTDKRQVCISCGAVA</sequence>
<feature type="repeat" description="WD" evidence="3">
    <location>
        <begin position="230"/>
        <end position="272"/>
    </location>
</feature>
<dbReference type="Pfam" id="PF00400">
    <property type="entry name" value="WD40"/>
    <property type="match status" value="5"/>
</dbReference>
<protein>
    <submittedName>
        <fullName evidence="6">Putative wd repeat protein</fullName>
    </submittedName>
</protein>
<feature type="coiled-coil region" evidence="4">
    <location>
        <begin position="648"/>
        <end position="675"/>
    </location>
</feature>
<feature type="compositionally biased region" description="Basic and acidic residues" evidence="5">
    <location>
        <begin position="482"/>
        <end position="502"/>
    </location>
</feature>
<dbReference type="Proteomes" id="UP000053317">
    <property type="component" value="Unassembled WGS sequence"/>
</dbReference>
<dbReference type="CDD" id="cd00200">
    <property type="entry name" value="WD40"/>
    <property type="match status" value="1"/>
</dbReference>
<feature type="compositionally biased region" description="Polar residues" evidence="5">
    <location>
        <begin position="467"/>
        <end position="477"/>
    </location>
</feature>
<evidence type="ECO:0000256" key="1">
    <source>
        <dbReference type="ARBA" id="ARBA00022574"/>
    </source>
</evidence>
<evidence type="ECO:0000256" key="3">
    <source>
        <dbReference type="PROSITE-ProRule" id="PRU00221"/>
    </source>
</evidence>
<evidence type="ECO:0000256" key="5">
    <source>
        <dbReference type="SAM" id="MobiDB-lite"/>
    </source>
</evidence>
<dbReference type="InterPro" id="IPR015943">
    <property type="entry name" value="WD40/YVTN_repeat-like_dom_sf"/>
</dbReference>
<feature type="repeat" description="WD" evidence="3">
    <location>
        <begin position="385"/>
        <end position="404"/>
    </location>
</feature>
<dbReference type="PANTHER" id="PTHR14221">
    <property type="entry name" value="WD REPEAT DOMAIN 44"/>
    <property type="match status" value="1"/>
</dbReference>
<dbReference type="PRINTS" id="PR00320">
    <property type="entry name" value="GPROTEINBRPT"/>
</dbReference>
<comment type="caution">
    <text evidence="6">The sequence shown here is derived from an EMBL/GenBank/DDBJ whole genome shotgun (WGS) entry which is preliminary data.</text>
</comment>
<dbReference type="InterPro" id="IPR036322">
    <property type="entry name" value="WD40_repeat_dom_sf"/>
</dbReference>
<reference evidence="6 7" key="1">
    <citation type="submission" date="2015-05" db="EMBL/GenBank/DDBJ databases">
        <title>Distinctive expansion of gene families associated with plant cell wall degradation and secondary metabolism in the genomes of grapevine trunk pathogens.</title>
        <authorList>
            <person name="Lawrence D.P."/>
            <person name="Travadon R."/>
            <person name="Rolshausen P.E."/>
            <person name="Baumgartner K."/>
        </authorList>
    </citation>
    <scope>NUCLEOTIDE SEQUENCE [LARGE SCALE GENOMIC DNA]</scope>
    <source>
        <strain evidence="6">UCRPC4</strain>
    </source>
</reference>
<gene>
    <name evidence="6" type="ORF">UCRPC4_g03861</name>
</gene>
<dbReference type="FunFam" id="2.130.10.10:FF:000697">
    <property type="entry name" value="WD repeat protein, variant"/>
    <property type="match status" value="1"/>
</dbReference>
<dbReference type="SUPFAM" id="SSF50978">
    <property type="entry name" value="WD40 repeat-like"/>
    <property type="match status" value="1"/>
</dbReference>
<feature type="region of interest" description="Disordered" evidence="5">
    <location>
        <begin position="93"/>
        <end position="121"/>
    </location>
</feature>
<feature type="region of interest" description="Disordered" evidence="5">
    <location>
        <begin position="26"/>
        <end position="45"/>
    </location>
</feature>
<dbReference type="PANTHER" id="PTHR14221:SF0">
    <property type="entry name" value="WD REPEAT-CONTAINING PROTEIN 44"/>
    <property type="match status" value="1"/>
</dbReference>
<dbReference type="InterPro" id="IPR040324">
    <property type="entry name" value="WDR44/Dgr2"/>
</dbReference>
<dbReference type="OrthoDB" id="1932312at2759"/>
<dbReference type="SMART" id="SM00320">
    <property type="entry name" value="WD40"/>
    <property type="match status" value="6"/>
</dbReference>
<organism evidence="6 7">
    <name type="scientific">Phaeomoniella chlamydospora</name>
    <name type="common">Phaeoacremonium chlamydosporum</name>
    <dbReference type="NCBI Taxonomy" id="158046"/>
    <lineage>
        <taxon>Eukaryota</taxon>
        <taxon>Fungi</taxon>
        <taxon>Dikarya</taxon>
        <taxon>Ascomycota</taxon>
        <taxon>Pezizomycotina</taxon>
        <taxon>Eurotiomycetes</taxon>
        <taxon>Chaetothyriomycetidae</taxon>
        <taxon>Phaeomoniellales</taxon>
        <taxon>Phaeomoniellaceae</taxon>
        <taxon>Phaeomoniella</taxon>
    </lineage>
</organism>
<feature type="compositionally biased region" description="Basic and acidic residues" evidence="5">
    <location>
        <begin position="156"/>
        <end position="174"/>
    </location>
</feature>
<reference evidence="6 7" key="2">
    <citation type="submission" date="2015-05" db="EMBL/GenBank/DDBJ databases">
        <authorList>
            <person name="Morales-Cruz A."/>
            <person name="Amrine K.C."/>
            <person name="Cantu D."/>
        </authorList>
    </citation>
    <scope>NUCLEOTIDE SEQUENCE [LARGE SCALE GENOMIC DNA]</scope>
    <source>
        <strain evidence="6">UCRPC4</strain>
    </source>
</reference>
<accession>A0A0G2EFD4</accession>
<evidence type="ECO:0000256" key="2">
    <source>
        <dbReference type="ARBA" id="ARBA00022737"/>
    </source>
</evidence>
<evidence type="ECO:0000313" key="6">
    <source>
        <dbReference type="EMBL" id="KKY21164.1"/>
    </source>
</evidence>
<evidence type="ECO:0000256" key="4">
    <source>
        <dbReference type="SAM" id="Coils"/>
    </source>
</evidence>
<keyword evidence="4" id="KW-0175">Coiled coil</keyword>
<name>A0A0G2EFD4_PHACM</name>
<dbReference type="InterPro" id="IPR001680">
    <property type="entry name" value="WD40_rpt"/>
</dbReference>
<proteinExistence type="predicted"/>
<keyword evidence="7" id="KW-1185">Reference proteome</keyword>
<feature type="repeat" description="WD" evidence="3">
    <location>
        <begin position="118"/>
        <end position="159"/>
    </location>
</feature>
<dbReference type="EMBL" id="LCWF01000087">
    <property type="protein sequence ID" value="KKY21164.1"/>
    <property type="molecule type" value="Genomic_DNA"/>
</dbReference>
<dbReference type="PROSITE" id="PS50294">
    <property type="entry name" value="WD_REPEATS_REGION"/>
    <property type="match status" value="3"/>
</dbReference>
<dbReference type="PROSITE" id="PS50082">
    <property type="entry name" value="WD_REPEATS_2"/>
    <property type="match status" value="4"/>
</dbReference>